<organism evidence="2 3">
    <name type="scientific">Cymbomonas tetramitiformis</name>
    <dbReference type="NCBI Taxonomy" id="36881"/>
    <lineage>
        <taxon>Eukaryota</taxon>
        <taxon>Viridiplantae</taxon>
        <taxon>Chlorophyta</taxon>
        <taxon>Pyramimonadophyceae</taxon>
        <taxon>Pyramimonadales</taxon>
        <taxon>Pyramimonadaceae</taxon>
        <taxon>Cymbomonas</taxon>
    </lineage>
</organism>
<evidence type="ECO:0000313" key="3">
    <source>
        <dbReference type="Proteomes" id="UP001190700"/>
    </source>
</evidence>
<comment type="caution">
    <text evidence="2">The sequence shown here is derived from an EMBL/GenBank/DDBJ whole genome shotgun (WGS) entry which is preliminary data.</text>
</comment>
<keyword evidence="3" id="KW-1185">Reference proteome</keyword>
<dbReference type="EMBL" id="LGRX02016566">
    <property type="protein sequence ID" value="KAK3261915.1"/>
    <property type="molecule type" value="Genomic_DNA"/>
</dbReference>
<sequence length="152" mass="17217">MPPKGKAPAKGKEPVQTDVMDKEAEFEMLMTSKNLELAETKAKAERLQDELVSMREAHNTLNDTLVGVKKDSSDILAHLERDMLEKRGTVAVLSEKVEALTAELEETRARILQLEKEREERDAEINQAQRWPHSAKLHLTSPFPTFFLPPCP</sequence>
<gene>
    <name evidence="2" type="ORF">CYMTET_29205</name>
</gene>
<evidence type="ECO:0000313" key="2">
    <source>
        <dbReference type="EMBL" id="KAK3261915.1"/>
    </source>
</evidence>
<dbReference type="AlphaFoldDB" id="A0AAE0FLX6"/>
<reference evidence="2 3" key="1">
    <citation type="journal article" date="2015" name="Genome Biol. Evol.">
        <title>Comparative Genomics of a Bacterivorous Green Alga Reveals Evolutionary Causalities and Consequences of Phago-Mixotrophic Mode of Nutrition.</title>
        <authorList>
            <person name="Burns J.A."/>
            <person name="Paasch A."/>
            <person name="Narechania A."/>
            <person name="Kim E."/>
        </authorList>
    </citation>
    <scope>NUCLEOTIDE SEQUENCE [LARGE SCALE GENOMIC DNA]</scope>
    <source>
        <strain evidence="2 3">PLY_AMNH</strain>
    </source>
</reference>
<proteinExistence type="predicted"/>
<feature type="coiled-coil region" evidence="1">
    <location>
        <begin position="30"/>
        <end position="64"/>
    </location>
</feature>
<name>A0AAE0FLX6_9CHLO</name>
<keyword evidence="1" id="KW-0175">Coiled coil</keyword>
<dbReference type="Proteomes" id="UP001190700">
    <property type="component" value="Unassembled WGS sequence"/>
</dbReference>
<accession>A0AAE0FLX6</accession>
<evidence type="ECO:0000256" key="1">
    <source>
        <dbReference type="SAM" id="Coils"/>
    </source>
</evidence>
<feature type="coiled-coil region" evidence="1">
    <location>
        <begin position="90"/>
        <end position="124"/>
    </location>
</feature>
<protein>
    <submittedName>
        <fullName evidence="2">Uncharacterized protein</fullName>
    </submittedName>
</protein>